<feature type="domain" description="HTH La-type RNA-binding" evidence="4">
    <location>
        <begin position="1037"/>
        <end position="1126"/>
    </location>
</feature>
<feature type="region of interest" description="Disordered" evidence="3">
    <location>
        <begin position="516"/>
        <end position="556"/>
    </location>
</feature>
<sequence length="1185" mass="127807">MVSSSLPNPQTSSYADRAKKASKSSNSLLELPHIVNEHAATSNVPQSSTSNSNASKPSSLLPGVDITSNSSVTSTRMHSSSTSPKPHVEGPATHDTNGDVTSTAAINTTPVANVWSLRKEQMAQARASSRPLQSLSQNTVSVQTRNSLKNASQEPSNRTVTRSQNGLPSPAESGREDPFIVRPHRPPPSVDDTESWPEVGKASAITIAKGAPQHINGQIEKNEKREKEEESPSDHVATPRKSASIVTYPPFLSLPLNYPPSFLAALMLHHQFGCCEKAKWVPIPAEELQAAADALHVQQASRSQTHSRSHSQYRQHNHSRNPNNHSVGSSQPSQGPSKVPSGRTSANHSQIQSQASSPQSSPRYPTRGRRLPTAQDVPTGGGSGSSSGANPADILIVQPRPLSGHSPHHSIPSYAPPIGYPSMPADGYGPSAPSIGPTYYTPPAHMPVPQPSPTHQQPAYPPSYRPGLGRNGYATQAPPMRQSYSGTPPDPYMYPPYGYYGQPLVYWNGQERAASHSPYAPVEQQPAPPQQMLHQGEEDLPPPTMMVRPPPPQESEAVAGYREVAPVLPQGTNEYSGADEAKERRAKDVVFGSIGVPGASQSPSPSPDLAAPTNLPKEKEQGEQNVELSPSEEEGEKAIKKFSIGVAPGDAGPFRMRSRTRSQARRRVETAPGRLGGEDQEDKEAGAEEGAEGKEVQVIDLTDPETKWEFGTTRQVENHAPGVTPASVPQPNSERAYDIPNTVPVLAPGVAPLNVGMLFGGPSQGLPPQPETQRSLPPAPPPQPHHIPTSPNGLQLQSGTGPYPVHAPPPQPRSIGSVDEWEVKDYGYGFGRASGTGYATSLAREERLMRERERERERARERVREREYTASENGGISMGTGSGRPRRGSYSSYHESRGGFGVNERAGFGHERGGFGERGFGRGRGRGMNGGFGRGYSRGYSRGGFRGHDNNPSHGQRSPPFAVTPPAPTFQSLPQPVPAPLLGDTVYYPPPPASLAYAPQGYDTYQYPPYPPLPAPAAADTHSAPAPPMPKPISELSFPLDPTRYYLLAQLEYYLSPQNMASDLFLRKQMDSGGWISVPLLASFNRVRQLTMDLRLVRHVLSLSTIVEVADGGDYVRMGAAQWRRFVLPDASVSVVEKHANGDSRGEGENENEGENEADVEEEEEEVEFVMGKEGEELQPWVSAS</sequence>
<feature type="compositionally biased region" description="Polar residues" evidence="3">
    <location>
        <begin position="1"/>
        <end position="11"/>
    </location>
</feature>
<feature type="region of interest" description="Disordered" evidence="3">
    <location>
        <begin position="125"/>
        <end position="196"/>
    </location>
</feature>
<feature type="compositionally biased region" description="Pro residues" evidence="3">
    <location>
        <begin position="541"/>
        <end position="553"/>
    </location>
</feature>
<dbReference type="SUPFAM" id="SSF46785">
    <property type="entry name" value="Winged helix' DNA-binding domain"/>
    <property type="match status" value="1"/>
</dbReference>
<dbReference type="AlphaFoldDB" id="A0A4S4M399"/>
<feature type="compositionally biased region" description="Basic residues" evidence="3">
    <location>
        <begin position="656"/>
        <end position="665"/>
    </location>
</feature>
<feature type="region of interest" description="Disordered" evidence="3">
    <location>
        <begin position="294"/>
        <end position="392"/>
    </location>
</feature>
<feature type="compositionally biased region" description="Low complexity" evidence="3">
    <location>
        <begin position="47"/>
        <end position="83"/>
    </location>
</feature>
<dbReference type="PROSITE" id="PS50961">
    <property type="entry name" value="HTH_LA"/>
    <property type="match status" value="1"/>
</dbReference>
<feature type="compositionally biased region" description="Basic and acidic residues" evidence="3">
    <location>
        <begin position="220"/>
        <end position="233"/>
    </location>
</feature>
<evidence type="ECO:0000313" key="5">
    <source>
        <dbReference type="EMBL" id="THH19626.1"/>
    </source>
</evidence>
<feature type="region of interest" description="Disordered" evidence="3">
    <location>
        <begin position="846"/>
        <end position="895"/>
    </location>
</feature>
<dbReference type="GO" id="GO:0003723">
    <property type="term" value="F:RNA binding"/>
    <property type="evidence" value="ECO:0007669"/>
    <property type="project" value="UniProtKB-UniRule"/>
</dbReference>
<keyword evidence="6" id="KW-1185">Reference proteome</keyword>
<feature type="region of interest" description="Disordered" evidence="3">
    <location>
        <begin position="1138"/>
        <end position="1185"/>
    </location>
</feature>
<dbReference type="Gene3D" id="1.10.10.10">
    <property type="entry name" value="Winged helix-like DNA-binding domain superfamily/Winged helix DNA-binding domain"/>
    <property type="match status" value="1"/>
</dbReference>
<dbReference type="OrthoDB" id="340227at2759"/>
<gene>
    <name evidence="5" type="ORF">EW146_g1601</name>
</gene>
<dbReference type="InterPro" id="IPR036388">
    <property type="entry name" value="WH-like_DNA-bd_sf"/>
</dbReference>
<evidence type="ECO:0000256" key="1">
    <source>
        <dbReference type="ARBA" id="ARBA00022884"/>
    </source>
</evidence>
<organism evidence="5 6">
    <name type="scientific">Bondarzewia mesenterica</name>
    <dbReference type="NCBI Taxonomy" id="1095465"/>
    <lineage>
        <taxon>Eukaryota</taxon>
        <taxon>Fungi</taxon>
        <taxon>Dikarya</taxon>
        <taxon>Basidiomycota</taxon>
        <taxon>Agaricomycotina</taxon>
        <taxon>Agaricomycetes</taxon>
        <taxon>Russulales</taxon>
        <taxon>Bondarzewiaceae</taxon>
        <taxon>Bondarzewia</taxon>
    </lineage>
</organism>
<feature type="region of interest" description="Disordered" evidence="3">
    <location>
        <begin position="568"/>
        <end position="736"/>
    </location>
</feature>
<feature type="region of interest" description="Disordered" evidence="3">
    <location>
        <begin position="942"/>
        <end position="962"/>
    </location>
</feature>
<feature type="compositionally biased region" description="Basic and acidic residues" evidence="3">
    <location>
        <begin position="683"/>
        <end position="697"/>
    </location>
</feature>
<feature type="compositionally biased region" description="Basic and acidic residues" evidence="3">
    <location>
        <begin position="846"/>
        <end position="869"/>
    </location>
</feature>
<feature type="region of interest" description="Disordered" evidence="3">
    <location>
        <begin position="1"/>
        <end position="102"/>
    </location>
</feature>
<dbReference type="InterPro" id="IPR036390">
    <property type="entry name" value="WH_DNA-bd_sf"/>
</dbReference>
<feature type="compositionally biased region" description="Polar residues" evidence="3">
    <location>
        <begin position="126"/>
        <end position="167"/>
    </location>
</feature>
<dbReference type="PANTHER" id="PTHR22792">
    <property type="entry name" value="LUPUS LA PROTEIN-RELATED"/>
    <property type="match status" value="1"/>
</dbReference>
<name>A0A4S4M399_9AGAM</name>
<feature type="region of interest" description="Disordered" evidence="3">
    <location>
        <begin position="758"/>
        <end position="817"/>
    </location>
</feature>
<feature type="compositionally biased region" description="Basic and acidic residues" evidence="3">
    <location>
        <begin position="1138"/>
        <end position="1148"/>
    </location>
</feature>
<feature type="compositionally biased region" description="Low complexity" evidence="3">
    <location>
        <begin position="326"/>
        <end position="342"/>
    </location>
</feature>
<dbReference type="EMBL" id="SGPL01000040">
    <property type="protein sequence ID" value="THH19626.1"/>
    <property type="molecule type" value="Genomic_DNA"/>
</dbReference>
<dbReference type="SMART" id="SM00715">
    <property type="entry name" value="LA"/>
    <property type="match status" value="1"/>
</dbReference>
<evidence type="ECO:0000256" key="3">
    <source>
        <dbReference type="SAM" id="MobiDB-lite"/>
    </source>
</evidence>
<dbReference type="GO" id="GO:0005829">
    <property type="term" value="C:cytosol"/>
    <property type="evidence" value="ECO:0007669"/>
    <property type="project" value="TreeGrafter"/>
</dbReference>
<evidence type="ECO:0000259" key="4">
    <source>
        <dbReference type="PROSITE" id="PS50961"/>
    </source>
</evidence>
<dbReference type="GO" id="GO:0045727">
    <property type="term" value="P:positive regulation of translation"/>
    <property type="evidence" value="ECO:0007669"/>
    <property type="project" value="TreeGrafter"/>
</dbReference>
<feature type="compositionally biased region" description="Low complexity" evidence="3">
    <location>
        <begin position="349"/>
        <end position="361"/>
    </location>
</feature>
<keyword evidence="1 2" id="KW-0694">RNA-binding</keyword>
<dbReference type="Pfam" id="PF05383">
    <property type="entry name" value="La"/>
    <property type="match status" value="1"/>
</dbReference>
<feature type="compositionally biased region" description="Basic residues" evidence="3">
    <location>
        <begin position="305"/>
        <end position="319"/>
    </location>
</feature>
<protein>
    <recommendedName>
        <fullName evidence="4">HTH La-type RNA-binding domain-containing protein</fullName>
    </recommendedName>
</protein>
<evidence type="ECO:0000313" key="6">
    <source>
        <dbReference type="Proteomes" id="UP000310158"/>
    </source>
</evidence>
<dbReference type="PANTHER" id="PTHR22792:SF132">
    <property type="entry name" value="LA-RELATED PROTEIN 1"/>
    <property type="match status" value="1"/>
</dbReference>
<accession>A0A4S4M399</accession>
<evidence type="ECO:0000256" key="2">
    <source>
        <dbReference type="PROSITE-ProRule" id="PRU00332"/>
    </source>
</evidence>
<comment type="caution">
    <text evidence="5">The sequence shown here is derived from an EMBL/GenBank/DDBJ whole genome shotgun (WGS) entry which is preliminary data.</text>
</comment>
<dbReference type="Proteomes" id="UP000310158">
    <property type="component" value="Unassembled WGS sequence"/>
</dbReference>
<dbReference type="InterPro" id="IPR045180">
    <property type="entry name" value="La_dom_prot"/>
</dbReference>
<feature type="region of interest" description="Disordered" evidence="3">
    <location>
        <begin position="211"/>
        <end position="241"/>
    </location>
</feature>
<dbReference type="GO" id="GO:0010494">
    <property type="term" value="C:cytoplasmic stress granule"/>
    <property type="evidence" value="ECO:0007669"/>
    <property type="project" value="TreeGrafter"/>
</dbReference>
<dbReference type="CDD" id="cd07323">
    <property type="entry name" value="LAM"/>
    <property type="match status" value="1"/>
</dbReference>
<reference evidence="5 6" key="1">
    <citation type="submission" date="2019-02" db="EMBL/GenBank/DDBJ databases">
        <title>Genome sequencing of the rare red list fungi Bondarzewia mesenterica.</title>
        <authorList>
            <person name="Buettner E."/>
            <person name="Kellner H."/>
        </authorList>
    </citation>
    <scope>NUCLEOTIDE SEQUENCE [LARGE SCALE GENOMIC DNA]</scope>
    <source>
        <strain evidence="5 6">DSM 108281</strain>
    </source>
</reference>
<feature type="compositionally biased region" description="Acidic residues" evidence="3">
    <location>
        <begin position="1149"/>
        <end position="1168"/>
    </location>
</feature>
<proteinExistence type="predicted"/>
<feature type="compositionally biased region" description="Basic and acidic residues" evidence="3">
    <location>
        <begin position="579"/>
        <end position="588"/>
    </location>
</feature>
<dbReference type="InterPro" id="IPR006630">
    <property type="entry name" value="La_HTH"/>
</dbReference>